<dbReference type="EMBL" id="JBBKZT010000006">
    <property type="protein sequence ID" value="MEJ8848012.1"/>
    <property type="molecule type" value="Genomic_DNA"/>
</dbReference>
<proteinExistence type="predicted"/>
<organism evidence="1 2">
    <name type="scientific">Variovorax rhizosphaerae</name>
    <dbReference type="NCBI Taxonomy" id="1836200"/>
    <lineage>
        <taxon>Bacteria</taxon>
        <taxon>Pseudomonadati</taxon>
        <taxon>Pseudomonadota</taxon>
        <taxon>Betaproteobacteria</taxon>
        <taxon>Burkholderiales</taxon>
        <taxon>Comamonadaceae</taxon>
        <taxon>Variovorax</taxon>
    </lineage>
</organism>
<dbReference type="Pfam" id="PF12086">
    <property type="entry name" value="DUF3563"/>
    <property type="match status" value="1"/>
</dbReference>
<reference evidence="1 2" key="1">
    <citation type="submission" date="2024-03" db="EMBL/GenBank/DDBJ databases">
        <title>Novel species of the genus Variovorax.</title>
        <authorList>
            <person name="Liu Q."/>
            <person name="Xin Y.-H."/>
        </authorList>
    </citation>
    <scope>NUCLEOTIDE SEQUENCE [LARGE SCALE GENOMIC DNA]</scope>
    <source>
        <strain evidence="1 2">KACC 18900</strain>
    </source>
</reference>
<evidence type="ECO:0000313" key="2">
    <source>
        <dbReference type="Proteomes" id="UP001385892"/>
    </source>
</evidence>
<keyword evidence="2" id="KW-1185">Reference proteome</keyword>
<evidence type="ECO:0000313" key="1">
    <source>
        <dbReference type="EMBL" id="MEJ8848012.1"/>
    </source>
</evidence>
<comment type="caution">
    <text evidence="1">The sequence shown here is derived from an EMBL/GenBank/DDBJ whole genome shotgun (WGS) entry which is preliminary data.</text>
</comment>
<dbReference type="Proteomes" id="UP001385892">
    <property type="component" value="Unassembled WGS sequence"/>
</dbReference>
<protein>
    <submittedName>
        <fullName evidence="1">DUF3563 family protein</fullName>
    </submittedName>
</protein>
<name>A0ABU8WKF2_9BURK</name>
<gene>
    <name evidence="1" type="ORF">WKW82_15240</name>
</gene>
<dbReference type="InterPro" id="IPR021946">
    <property type="entry name" value="DUF3563"/>
</dbReference>
<accession>A0ABU8WKF2</accession>
<dbReference type="RefSeq" id="WP_340343140.1">
    <property type="nucleotide sequence ID" value="NZ_JBBKZT010000006.1"/>
</dbReference>
<sequence length="57" mass="6745">MSILHRAISALQRSFQSKEEIEDAYLAGSVDIYDLERRMRALDQRDTQEPFHLRHSI</sequence>